<dbReference type="AlphaFoldDB" id="A0A8X6WLR4"/>
<evidence type="ECO:0000313" key="2">
    <source>
        <dbReference type="Proteomes" id="UP000886998"/>
    </source>
</evidence>
<accession>A0A8X6WLR4</accession>
<dbReference type="Proteomes" id="UP000886998">
    <property type="component" value="Unassembled WGS sequence"/>
</dbReference>
<protein>
    <submittedName>
        <fullName evidence="1">Uncharacterized protein</fullName>
    </submittedName>
</protein>
<name>A0A8X6WLR4_9ARAC</name>
<proteinExistence type="predicted"/>
<reference evidence="1" key="1">
    <citation type="submission" date="2020-08" db="EMBL/GenBank/DDBJ databases">
        <title>Multicomponent nature underlies the extraordinary mechanical properties of spider dragline silk.</title>
        <authorList>
            <person name="Kono N."/>
            <person name="Nakamura H."/>
            <person name="Mori M."/>
            <person name="Yoshida Y."/>
            <person name="Ohtoshi R."/>
            <person name="Malay A.D."/>
            <person name="Moran D.A.P."/>
            <person name="Tomita M."/>
            <person name="Numata K."/>
            <person name="Arakawa K."/>
        </authorList>
    </citation>
    <scope>NUCLEOTIDE SEQUENCE</scope>
</reference>
<dbReference type="OrthoDB" id="6436917at2759"/>
<evidence type="ECO:0000313" key="1">
    <source>
        <dbReference type="EMBL" id="GFY37045.1"/>
    </source>
</evidence>
<dbReference type="EMBL" id="BMAV01000059">
    <property type="protein sequence ID" value="GFY37045.1"/>
    <property type="molecule type" value="Genomic_DNA"/>
</dbReference>
<organism evidence="1 2">
    <name type="scientific">Trichonephila inaurata madagascariensis</name>
    <dbReference type="NCBI Taxonomy" id="2747483"/>
    <lineage>
        <taxon>Eukaryota</taxon>
        <taxon>Metazoa</taxon>
        <taxon>Ecdysozoa</taxon>
        <taxon>Arthropoda</taxon>
        <taxon>Chelicerata</taxon>
        <taxon>Arachnida</taxon>
        <taxon>Araneae</taxon>
        <taxon>Araneomorphae</taxon>
        <taxon>Entelegynae</taxon>
        <taxon>Araneoidea</taxon>
        <taxon>Nephilidae</taxon>
        <taxon>Trichonephila</taxon>
        <taxon>Trichonephila inaurata</taxon>
    </lineage>
</organism>
<gene>
    <name evidence="1" type="ORF">TNIN_153211</name>
</gene>
<keyword evidence="2" id="KW-1185">Reference proteome</keyword>
<comment type="caution">
    <text evidence="1">The sequence shown here is derived from an EMBL/GenBank/DDBJ whole genome shotgun (WGS) entry which is preliminary data.</text>
</comment>
<sequence length="105" mass="11974">MDWAWWVCFLTDLSNMDFFLWDALKRVVYATPVDFVMDLVARIVCAAADIQQNSGVFECSANPSSDDVAHGSLTMEETWNLLCDIFTNHIPQHCNILSDGDLVRW</sequence>